<evidence type="ECO:0000313" key="6">
    <source>
        <dbReference type="Proteomes" id="UP000021053"/>
    </source>
</evidence>
<dbReference type="OrthoDB" id="7665907at2"/>
<evidence type="ECO:0000259" key="4">
    <source>
        <dbReference type="Pfam" id="PF00535"/>
    </source>
</evidence>
<keyword evidence="2" id="KW-0328">Glycosyltransferase</keyword>
<accession>A0A010Z2R6</accession>
<organism evidence="5 6">
    <name type="scientific">Cryptosporangium arvum DSM 44712</name>
    <dbReference type="NCBI Taxonomy" id="927661"/>
    <lineage>
        <taxon>Bacteria</taxon>
        <taxon>Bacillati</taxon>
        <taxon>Actinomycetota</taxon>
        <taxon>Actinomycetes</taxon>
        <taxon>Cryptosporangiales</taxon>
        <taxon>Cryptosporangiaceae</taxon>
        <taxon>Cryptosporangium</taxon>
    </lineage>
</organism>
<feature type="domain" description="Glycosyltransferase 2-like" evidence="4">
    <location>
        <begin position="6"/>
        <end position="161"/>
    </location>
</feature>
<proteinExistence type="inferred from homology"/>
<dbReference type="Pfam" id="PF00535">
    <property type="entry name" value="Glycos_transf_2"/>
    <property type="match status" value="1"/>
</dbReference>
<keyword evidence="3 5" id="KW-0808">Transferase</keyword>
<dbReference type="RefSeq" id="WP_035851143.1">
    <property type="nucleotide sequence ID" value="NZ_KK073874.1"/>
</dbReference>
<name>A0A010Z2R6_9ACTN</name>
<dbReference type="InterPro" id="IPR029044">
    <property type="entry name" value="Nucleotide-diphossugar_trans"/>
</dbReference>
<dbReference type="PANTHER" id="PTHR43685">
    <property type="entry name" value="GLYCOSYLTRANSFERASE"/>
    <property type="match status" value="1"/>
</dbReference>
<dbReference type="InterPro" id="IPR050834">
    <property type="entry name" value="Glycosyltransf_2"/>
</dbReference>
<comment type="similarity">
    <text evidence="1">Belongs to the glycosyltransferase 2 family.</text>
</comment>
<dbReference type="GO" id="GO:0016757">
    <property type="term" value="F:glycosyltransferase activity"/>
    <property type="evidence" value="ECO:0007669"/>
    <property type="project" value="UniProtKB-KW"/>
</dbReference>
<dbReference type="PATRIC" id="fig|927661.3.peg.2794"/>
<keyword evidence="6" id="KW-1185">Reference proteome</keyword>
<protein>
    <submittedName>
        <fullName evidence="5">Putative glycosyltransferase</fullName>
    </submittedName>
</protein>
<dbReference type="PANTHER" id="PTHR43685:SF5">
    <property type="entry name" value="GLYCOSYLTRANSFERASE EPSE-RELATED"/>
    <property type="match status" value="1"/>
</dbReference>
<evidence type="ECO:0000256" key="2">
    <source>
        <dbReference type="ARBA" id="ARBA00022676"/>
    </source>
</evidence>
<reference evidence="5 6" key="1">
    <citation type="submission" date="2013-07" db="EMBL/GenBank/DDBJ databases">
        <authorList>
            <consortium name="DOE Joint Genome Institute"/>
            <person name="Eisen J."/>
            <person name="Huntemann M."/>
            <person name="Han J."/>
            <person name="Chen A."/>
            <person name="Kyrpides N."/>
            <person name="Mavromatis K."/>
            <person name="Markowitz V."/>
            <person name="Palaniappan K."/>
            <person name="Ivanova N."/>
            <person name="Schaumberg A."/>
            <person name="Pati A."/>
            <person name="Liolios K."/>
            <person name="Nordberg H.P."/>
            <person name="Cantor M.N."/>
            <person name="Hua S.X."/>
            <person name="Woyke T."/>
        </authorList>
    </citation>
    <scope>NUCLEOTIDE SEQUENCE [LARGE SCALE GENOMIC DNA]</scope>
    <source>
        <strain evidence="5 6">DSM 44712</strain>
    </source>
</reference>
<dbReference type="AlphaFoldDB" id="A0A010Z2R6"/>
<dbReference type="SUPFAM" id="SSF53448">
    <property type="entry name" value="Nucleotide-diphospho-sugar transferases"/>
    <property type="match status" value="1"/>
</dbReference>
<dbReference type="InterPro" id="IPR001173">
    <property type="entry name" value="Glyco_trans_2-like"/>
</dbReference>
<dbReference type="HOGENOM" id="CLU_060110_0_0_11"/>
<dbReference type="Gene3D" id="3.90.550.10">
    <property type="entry name" value="Spore Coat Polysaccharide Biosynthesis Protein SpsA, Chain A"/>
    <property type="match status" value="1"/>
</dbReference>
<sequence length="281" mass="30229">MTATGIVLITRDRRERTLRTLGVLTALPQRPPIVVVDNASADGTADAVRHHHPHVRVVRAHKNHGAPARTLGARMLATPYVAFSDDDSWWAPDALTRAEEHFARSPRLGLIAARTLVGPEQTEDPLNEVLATSPLGTAADLPGPSVLGFLACASVVRRNAFLAAGGYSELLHFGAEETLLAIDLAAAGWGVAYCADVVAHHHPDRGGRLGREIRLRRNTLLTTWLRRPWPVVAADTAALALAARTDPGARRVLAAAAPKLLTAMGNRRRLPGRVEHDLTLL</sequence>
<evidence type="ECO:0000313" key="5">
    <source>
        <dbReference type="EMBL" id="EXG81713.1"/>
    </source>
</evidence>
<dbReference type="Proteomes" id="UP000021053">
    <property type="component" value="Unassembled WGS sequence"/>
</dbReference>
<evidence type="ECO:0000256" key="1">
    <source>
        <dbReference type="ARBA" id="ARBA00006739"/>
    </source>
</evidence>
<gene>
    <name evidence="5" type="ORF">CryarDRAFT_2832</name>
</gene>
<dbReference type="EMBL" id="JFBT01000001">
    <property type="protein sequence ID" value="EXG81713.1"/>
    <property type="molecule type" value="Genomic_DNA"/>
</dbReference>
<evidence type="ECO:0000256" key="3">
    <source>
        <dbReference type="ARBA" id="ARBA00022679"/>
    </source>
</evidence>
<comment type="caution">
    <text evidence="5">The sequence shown here is derived from an EMBL/GenBank/DDBJ whole genome shotgun (WGS) entry which is preliminary data.</text>
</comment>